<organism evidence="2 3">
    <name type="scientific">Qipengyuania qiaonensis</name>
    <dbReference type="NCBI Taxonomy" id="2867240"/>
    <lineage>
        <taxon>Bacteria</taxon>
        <taxon>Pseudomonadati</taxon>
        <taxon>Pseudomonadota</taxon>
        <taxon>Alphaproteobacteria</taxon>
        <taxon>Sphingomonadales</taxon>
        <taxon>Erythrobacteraceae</taxon>
        <taxon>Qipengyuania</taxon>
    </lineage>
</organism>
<dbReference type="Proteomes" id="UP000755104">
    <property type="component" value="Unassembled WGS sequence"/>
</dbReference>
<evidence type="ECO:0000256" key="1">
    <source>
        <dbReference type="SAM" id="MobiDB-lite"/>
    </source>
</evidence>
<dbReference type="EMBL" id="JAIGNO010000003">
    <property type="protein sequence ID" value="MBX7482191.1"/>
    <property type="molecule type" value="Genomic_DNA"/>
</dbReference>
<protein>
    <submittedName>
        <fullName evidence="2">Uncharacterized protein</fullName>
    </submittedName>
</protein>
<comment type="caution">
    <text evidence="2">The sequence shown here is derived from an EMBL/GenBank/DDBJ whole genome shotgun (WGS) entry which is preliminary data.</text>
</comment>
<name>A0ABS7J7A5_9SPHN</name>
<reference evidence="2 3" key="1">
    <citation type="submission" date="2021-08" db="EMBL/GenBank/DDBJ databases">
        <title>Comparative Genomics Analysis of the Genus Qipengyuania Reveals Extensive Genetic Diversity and Metabolic Versatility, Including the Description of Fifteen Novel Species.</title>
        <authorList>
            <person name="Liu Y."/>
        </authorList>
    </citation>
    <scope>NUCLEOTIDE SEQUENCE [LARGE SCALE GENOMIC DNA]</scope>
    <source>
        <strain evidence="2 3">6D47A</strain>
    </source>
</reference>
<keyword evidence="3" id="KW-1185">Reference proteome</keyword>
<accession>A0ABS7J7A5</accession>
<proteinExistence type="predicted"/>
<gene>
    <name evidence="2" type="ORF">K3174_06585</name>
</gene>
<feature type="compositionally biased region" description="Basic and acidic residues" evidence="1">
    <location>
        <begin position="18"/>
        <end position="33"/>
    </location>
</feature>
<feature type="region of interest" description="Disordered" evidence="1">
    <location>
        <begin position="12"/>
        <end position="69"/>
    </location>
</feature>
<evidence type="ECO:0000313" key="3">
    <source>
        <dbReference type="Proteomes" id="UP000755104"/>
    </source>
</evidence>
<sequence>MSFYERLLRKARRAAANRRQDREAMMRRLGREPRKPRRKPPEAGIAVPAIPPQGPLPKLGGAEAPLEFD</sequence>
<dbReference type="RefSeq" id="WP_221557068.1">
    <property type="nucleotide sequence ID" value="NZ_JAIGNO010000003.1"/>
</dbReference>
<evidence type="ECO:0000313" key="2">
    <source>
        <dbReference type="EMBL" id="MBX7482191.1"/>
    </source>
</evidence>